<keyword evidence="7" id="KW-0963">Cytoplasm</keyword>
<comment type="similarity">
    <text evidence="4">Belongs to the serine/threonine dehydratase family.</text>
</comment>
<dbReference type="Gene3D" id="1.50.10.10">
    <property type="match status" value="1"/>
</dbReference>
<proteinExistence type="inferred from homology"/>
<evidence type="ECO:0000313" key="16">
    <source>
        <dbReference type="Proteomes" id="UP000054383"/>
    </source>
</evidence>
<evidence type="ECO:0000256" key="1">
    <source>
        <dbReference type="ARBA" id="ARBA00001933"/>
    </source>
</evidence>
<comment type="subcellular location">
    <subcellularLocation>
        <location evidence="2">Cytoplasm</location>
    </subcellularLocation>
</comment>
<dbReference type="InterPro" id="IPR008928">
    <property type="entry name" value="6-hairpin_glycosidase_sf"/>
</dbReference>
<dbReference type="Gene3D" id="3.40.50.1100">
    <property type="match status" value="2"/>
</dbReference>
<feature type="domain" description="Alpha-L-rhamnosidase C-terminal" evidence="14">
    <location>
        <begin position="589"/>
        <end position="649"/>
    </location>
</feature>
<evidence type="ECO:0000259" key="14">
    <source>
        <dbReference type="Pfam" id="PF17390"/>
    </source>
</evidence>
<keyword evidence="16" id="KW-1185">Reference proteome</keyword>
<evidence type="ECO:0000256" key="10">
    <source>
        <dbReference type="ARBA" id="ARBA00049406"/>
    </source>
</evidence>
<evidence type="ECO:0000256" key="9">
    <source>
        <dbReference type="ARBA" id="ARBA00023239"/>
    </source>
</evidence>
<evidence type="ECO:0000313" key="15">
    <source>
        <dbReference type="EMBL" id="CRG85860.1"/>
    </source>
</evidence>
<dbReference type="InterPro" id="IPR035396">
    <property type="entry name" value="Bac_rhamnosid6H"/>
</dbReference>
<evidence type="ECO:0000256" key="6">
    <source>
        <dbReference type="ARBA" id="ARBA00022432"/>
    </source>
</evidence>
<comment type="cofactor">
    <cofactor evidence="1">
        <name>pyridoxal 5'-phosphate</name>
        <dbReference type="ChEBI" id="CHEBI:597326"/>
    </cofactor>
</comment>
<accession>A0A0U1LR33</accession>
<keyword evidence="6" id="KW-0312">Gluconeogenesis</keyword>
<dbReference type="Pfam" id="PF17390">
    <property type="entry name" value="Bac_rhamnosid_C"/>
    <property type="match status" value="1"/>
</dbReference>
<dbReference type="Pfam" id="PF00291">
    <property type="entry name" value="PALP"/>
    <property type="match status" value="1"/>
</dbReference>
<dbReference type="InterPro" id="IPR001926">
    <property type="entry name" value="TrpB-like_PALP"/>
</dbReference>
<evidence type="ECO:0000256" key="7">
    <source>
        <dbReference type="ARBA" id="ARBA00022490"/>
    </source>
</evidence>
<evidence type="ECO:0000256" key="11">
    <source>
        <dbReference type="SAM" id="SignalP"/>
    </source>
</evidence>
<evidence type="ECO:0000256" key="3">
    <source>
        <dbReference type="ARBA" id="ARBA00004742"/>
    </source>
</evidence>
<dbReference type="Gene3D" id="2.60.420.10">
    <property type="entry name" value="Maltose phosphorylase, domain 3"/>
    <property type="match status" value="1"/>
</dbReference>
<dbReference type="GO" id="GO:0005737">
    <property type="term" value="C:cytoplasm"/>
    <property type="evidence" value="ECO:0007669"/>
    <property type="project" value="UniProtKB-SubCell"/>
</dbReference>
<organism evidence="15 16">
    <name type="scientific">Talaromyces islandicus</name>
    <name type="common">Penicillium islandicum</name>
    <dbReference type="NCBI Taxonomy" id="28573"/>
    <lineage>
        <taxon>Eukaryota</taxon>
        <taxon>Fungi</taxon>
        <taxon>Dikarya</taxon>
        <taxon>Ascomycota</taxon>
        <taxon>Pezizomycotina</taxon>
        <taxon>Eurotiomycetes</taxon>
        <taxon>Eurotiomycetidae</taxon>
        <taxon>Eurotiales</taxon>
        <taxon>Trichocomaceae</taxon>
        <taxon>Talaromyces</taxon>
        <taxon>Talaromyces sect. Islandici</taxon>
    </lineage>
</organism>
<gene>
    <name evidence="15" type="ORF">PISL3812_02866</name>
</gene>
<dbReference type="SUPFAM" id="SSF53686">
    <property type="entry name" value="Tryptophan synthase beta subunit-like PLP-dependent enzymes"/>
    <property type="match status" value="1"/>
</dbReference>
<keyword evidence="11" id="KW-0732">Signal</keyword>
<dbReference type="FunFam" id="3.40.50.1100:FF:000040">
    <property type="entry name" value="L-serine dehydratase, putative"/>
    <property type="match status" value="1"/>
</dbReference>
<dbReference type="EC" id="4.3.1.17" evidence="5"/>
<dbReference type="GO" id="GO:0006094">
    <property type="term" value="P:gluconeogenesis"/>
    <property type="evidence" value="ECO:0007669"/>
    <property type="project" value="UniProtKB-KW"/>
</dbReference>
<dbReference type="GO" id="GO:0003941">
    <property type="term" value="F:L-serine ammonia-lyase activity"/>
    <property type="evidence" value="ECO:0007669"/>
    <property type="project" value="UniProtKB-EC"/>
</dbReference>
<feature type="domain" description="Alpha-L-rhamnosidase six-hairpin glycosidase" evidence="13">
    <location>
        <begin position="254"/>
        <end position="474"/>
    </location>
</feature>
<sequence>MAKFILIHFWILALSVLGNAARSCWRNTTCSGPVDTAFPGKWESNIYAPASRTVRPKSILHEPQTRSDFKSGSGHNILKGNGSQIIFDFGLEVGGIVTIEYTASAAGSLNLAFTEAKNWVGKVSDSSNGAFKLGDGYLSYNITAPGKGTYTMPDKKLRGGFRYLTVFLTTADSNATTTLDVSDVSLEIGFQPTWSNLRAYQGYFHSNDELLNRIWYSGAYTVQTNAVPVNTGRQIPTVAYGWDNNATLGPGDTIIVDGAKRDRAVWPGDMGIAVPSTFVSIGDLESVKNALQVMYDTQNADGSFAESGPPLSQQNSDTYHMWSMIGTYNYVLFTNDTTFLEKNWNGYQKAMEYIYGKVNLPSGLLNVTGLRDWARWQQGFNNSEAQMILHQTLKTGAELAKWTDSTTNLSSTWTTRAAKLQTAINKYCFDDTYGAFKDNATETKLHPQDANSMSILFGVADADRIASISQRLTENWTPIGAVAPELPENISPFISSFEIQAHFVAGRPDRALDLIRRSWGWYINNPNGTESTVIEGYLQNGTFGYRSSRGYSYDASYISHSHGWSAGPTSALTNYVLGLSVTGRLGSSWQIAPQFGDLTSVQGGFTTSKGKYQAAWSRDHDGSYELSFDVPEDTEGVVILPSPGGKKKKSASLNGKALKWGSGETKSISIRSGGSYRGVGNLILTHLLDPANQGKKLHCFISSGGNAGLAAVIAARDLGCLCTVVVPMSCKPMMIEKLKAAGATEVIQHGASWFEADSYLRDRFFKPGEENNNLYLPPFDHPYVWDGNATLVSELAAQLPPREQKEDTTKFPADVIVCSVGGGGLFNGIVQGLDEYSKKQPASKGTKPVDVVAVETQGADSLAYSLQKGSLQSLATITSMATSLGALQVAPRAFENAYSPPAGVKVTSVVASDAEAARGVVTFADTTRMLVELACGVSVDVAVGKRLREAVGDLGPDSRVVVVVCGGSNVSPEIVAEYRERLKNGWN</sequence>
<evidence type="ECO:0000256" key="5">
    <source>
        <dbReference type="ARBA" id="ARBA00012093"/>
    </source>
</evidence>
<comment type="pathway">
    <text evidence="3">Carbohydrate biosynthesis; gluconeogenesis.</text>
</comment>
<feature type="domain" description="Tryptophan synthase beta chain-like PALP" evidence="12">
    <location>
        <begin position="678"/>
        <end position="966"/>
    </location>
</feature>
<evidence type="ECO:0000256" key="4">
    <source>
        <dbReference type="ARBA" id="ARBA00010869"/>
    </source>
</evidence>
<name>A0A0U1LR33_TALIS</name>
<dbReference type="Proteomes" id="UP000054383">
    <property type="component" value="Unassembled WGS sequence"/>
</dbReference>
<feature type="signal peptide" evidence="11">
    <location>
        <begin position="1"/>
        <end position="20"/>
    </location>
</feature>
<dbReference type="SUPFAM" id="SSF48208">
    <property type="entry name" value="Six-hairpin glycosidases"/>
    <property type="match status" value="1"/>
</dbReference>
<feature type="chain" id="PRO_5006711180" description="L-serine ammonia-lyase" evidence="11">
    <location>
        <begin position="21"/>
        <end position="987"/>
    </location>
</feature>
<dbReference type="InterPro" id="IPR035398">
    <property type="entry name" value="Bac_rhamnosid_C"/>
</dbReference>
<keyword evidence="8" id="KW-0663">Pyridoxal phosphate</keyword>
<keyword evidence="9" id="KW-0456">Lyase</keyword>
<dbReference type="AlphaFoldDB" id="A0A0U1LR33"/>
<evidence type="ECO:0000259" key="12">
    <source>
        <dbReference type="Pfam" id="PF00291"/>
    </source>
</evidence>
<dbReference type="OrthoDB" id="10036721at2759"/>
<protein>
    <recommendedName>
        <fullName evidence="5">L-serine ammonia-lyase</fullName>
        <ecNumber evidence="5">4.3.1.17</ecNumber>
    </recommendedName>
</protein>
<dbReference type="InterPro" id="IPR036052">
    <property type="entry name" value="TrpB-like_PALP_sf"/>
</dbReference>
<dbReference type="InterPro" id="IPR012341">
    <property type="entry name" value="6hp_glycosidase-like_sf"/>
</dbReference>
<dbReference type="STRING" id="28573.A0A0U1LR33"/>
<dbReference type="Pfam" id="PF17389">
    <property type="entry name" value="Bac_rhamnosid6H"/>
    <property type="match status" value="1"/>
</dbReference>
<evidence type="ECO:0000256" key="8">
    <source>
        <dbReference type="ARBA" id="ARBA00022898"/>
    </source>
</evidence>
<evidence type="ECO:0000259" key="13">
    <source>
        <dbReference type="Pfam" id="PF17389"/>
    </source>
</evidence>
<dbReference type="PANTHER" id="PTHR34987">
    <property type="entry name" value="C, PUTATIVE (AFU_ORTHOLOGUE AFUA_3G02880)-RELATED"/>
    <property type="match status" value="1"/>
</dbReference>
<evidence type="ECO:0000256" key="2">
    <source>
        <dbReference type="ARBA" id="ARBA00004496"/>
    </source>
</evidence>
<dbReference type="PANTHER" id="PTHR34987:SF5">
    <property type="entry name" value="ALPHA-RHAMNOSIDASE"/>
    <property type="match status" value="1"/>
</dbReference>
<reference evidence="15 16" key="1">
    <citation type="submission" date="2015-04" db="EMBL/GenBank/DDBJ databases">
        <authorList>
            <person name="Syromyatnikov M.Y."/>
            <person name="Popov V.N."/>
        </authorList>
    </citation>
    <scope>NUCLEOTIDE SEQUENCE [LARGE SCALE GENOMIC DNA]</scope>
    <source>
        <strain evidence="15">WF-38-12</strain>
    </source>
</reference>
<dbReference type="EMBL" id="CVMT01000002">
    <property type="protein sequence ID" value="CRG85860.1"/>
    <property type="molecule type" value="Genomic_DNA"/>
</dbReference>
<comment type="catalytic activity">
    <reaction evidence="10">
        <text>L-serine = pyruvate + NH4(+)</text>
        <dbReference type="Rhea" id="RHEA:19169"/>
        <dbReference type="ChEBI" id="CHEBI:15361"/>
        <dbReference type="ChEBI" id="CHEBI:28938"/>
        <dbReference type="ChEBI" id="CHEBI:33384"/>
        <dbReference type="EC" id="4.3.1.17"/>
    </reaction>
</comment>
<dbReference type="FunFam" id="1.50.10.10:FF:000052">
    <property type="entry name" value="Alpha-L-rhamnosidase B, putative"/>
    <property type="match status" value="1"/>
</dbReference>